<keyword evidence="2" id="KW-0677">Repeat</keyword>
<dbReference type="GO" id="GO:0016301">
    <property type="term" value="F:kinase activity"/>
    <property type="evidence" value="ECO:0007669"/>
    <property type="project" value="UniProtKB-KW"/>
</dbReference>
<dbReference type="SMART" id="SM00105">
    <property type="entry name" value="ArfGap"/>
    <property type="match status" value="1"/>
</dbReference>
<dbReference type="GO" id="GO:0005737">
    <property type="term" value="C:cytoplasm"/>
    <property type="evidence" value="ECO:0007669"/>
    <property type="project" value="TreeGrafter"/>
</dbReference>
<accession>A0A6I9UV86</accession>
<feature type="compositionally biased region" description="Low complexity" evidence="6">
    <location>
        <begin position="815"/>
        <end position="831"/>
    </location>
</feature>
<evidence type="ECO:0000259" key="7">
    <source>
        <dbReference type="PROSITE" id="PS50115"/>
    </source>
</evidence>
<sequence>MAAVVRKKQDDKYLQVLRELVTNGGGNRQCFDCGQKGPTYVNMTIGSFVCTRCSGVLRGLTPPHRVKSISMATFTQDDVDFLKSHGNDECAKTWLGLWDPKRAVHQDQRELMIDKYERKRYYLEPASPLKSLTNAVSLKSGSVTAPAAGAGVEVATTSGVRATVATGNSSAATTSNGSSTYKSNGDGQIDFVHVSNGFGHIGHNTKNQYKNGERSFHLTPPSTQRTTMNGLHKSVTTTTVSAPNSSGKSTSAISRPQQHQQNGYSHLQDAFMPKNNNINNNGGNKNNELNVLHMTSSRMSDSSSSTSVNGFGADADFVADFGSANIFDATTTSARNKISSPPILNGGGNAISSNGYARIQPLKKQQQQYQLLNGHGQTNGNSSHGDTIDNGTTENFADFEHAPIFNAAANYSFIRKTVIKRCVGGQQKDTKDSKQNSVPSAKSSEVPTDIGSTPQSGSATEYELDKNLYADIRQATTHSDASESGTNGNLKSNTAVQQNVSATPIKPAKTVNSVEKPPTQALGSTMQNAVSELTSQLINSQSCPPDQCPVQQADYCGCCAPINCVPPSPNMCNQQALSQQPNQDQGDFCANNMPQMDWCQFANNPPFWPSNNPNMPGSTATTPDVAAAPKSLNAEPQQCPPIFCPQPQFYGPTGFATSCSPDMCTSPMNRQPPQVDATIAGLSYAALPQQTIINTAQNRPQSGCETNAEACLEPTPSYSTLYNRSYCQPHVSAYSNPFIQQTQMQPAPMPVPPECFNPFHPNCISGSCTKGCMPSNSIPVGDPIIDPSCNLHSPYSNCFCSNWCLPIPNNNNNFRTMNNQHNNSHNNNNNNTLSSTPSEDRYAALKDLDEQLRESKAAATVVNAYSVDAFGNNGISNGVNPFKQQQANPFQAVTHGTSPTATQNYFGQMTVISNGNGIPPHAPSAAAQFYYNTNGFGSAATSAGTATAMFPHTVIAAGPSGCGFGLGALQPTAIAATGAGGGAAFNNPFTASGAMSTNNPFL</sequence>
<dbReference type="PANTHER" id="PTHR46134:SF3">
    <property type="entry name" value="ARFGAP WITH FG REPEATS 1"/>
    <property type="match status" value="1"/>
</dbReference>
<gene>
    <name evidence="9" type="primary">LOC105223577</name>
</gene>
<name>A0A6I9UV86_BACDO</name>
<evidence type="ECO:0000313" key="8">
    <source>
        <dbReference type="Proteomes" id="UP001652620"/>
    </source>
</evidence>
<dbReference type="GO" id="GO:0005096">
    <property type="term" value="F:GTPase activator activity"/>
    <property type="evidence" value="ECO:0007669"/>
    <property type="project" value="InterPro"/>
</dbReference>
<keyword evidence="4" id="KW-0862">Zinc</keyword>
<dbReference type="PROSITE" id="PS50115">
    <property type="entry name" value="ARFGAP"/>
    <property type="match status" value="1"/>
</dbReference>
<dbReference type="FunCoup" id="A0A6I9UV86">
    <property type="interactions" value="42"/>
</dbReference>
<feature type="compositionally biased region" description="Polar residues" evidence="6">
    <location>
        <begin position="435"/>
        <end position="459"/>
    </location>
</feature>
<dbReference type="SUPFAM" id="SSF57863">
    <property type="entry name" value="ArfGap/RecO-like zinc finger"/>
    <property type="match status" value="1"/>
</dbReference>
<dbReference type="InterPro" id="IPR001164">
    <property type="entry name" value="ArfGAP_dom"/>
</dbReference>
<feature type="region of interest" description="Disordered" evidence="6">
    <location>
        <begin position="236"/>
        <end position="263"/>
    </location>
</feature>
<feature type="region of interest" description="Disordered" evidence="6">
    <location>
        <begin position="815"/>
        <end position="837"/>
    </location>
</feature>
<evidence type="ECO:0000313" key="9">
    <source>
        <dbReference type="RefSeq" id="XP_011199630.2"/>
    </source>
</evidence>
<dbReference type="GeneID" id="105223577"/>
<keyword evidence="9" id="KW-0808">Transferase</keyword>
<dbReference type="PANTHER" id="PTHR46134">
    <property type="entry name" value="DRONGO, ISOFORM F"/>
    <property type="match status" value="1"/>
</dbReference>
<feature type="region of interest" description="Disordered" evidence="6">
    <location>
        <begin position="373"/>
        <end position="394"/>
    </location>
</feature>
<dbReference type="PRINTS" id="PR00405">
    <property type="entry name" value="REVINTRACTNG"/>
</dbReference>
<evidence type="ECO:0000256" key="6">
    <source>
        <dbReference type="SAM" id="MobiDB-lite"/>
    </source>
</evidence>
<feature type="domain" description="Arf-GAP" evidence="7">
    <location>
        <begin position="11"/>
        <end position="130"/>
    </location>
</feature>
<dbReference type="KEGG" id="bdr:105223577"/>
<proteinExistence type="predicted"/>
<dbReference type="InterPro" id="IPR052248">
    <property type="entry name" value="Arf-GAP_FG-repeat_protein"/>
</dbReference>
<organism evidence="8 9">
    <name type="scientific">Bactrocera dorsalis</name>
    <name type="common">Oriental fruit fly</name>
    <name type="synonym">Dacus dorsalis</name>
    <dbReference type="NCBI Taxonomy" id="27457"/>
    <lineage>
        <taxon>Eukaryota</taxon>
        <taxon>Metazoa</taxon>
        <taxon>Ecdysozoa</taxon>
        <taxon>Arthropoda</taxon>
        <taxon>Hexapoda</taxon>
        <taxon>Insecta</taxon>
        <taxon>Pterygota</taxon>
        <taxon>Neoptera</taxon>
        <taxon>Endopterygota</taxon>
        <taxon>Diptera</taxon>
        <taxon>Brachycera</taxon>
        <taxon>Muscomorpha</taxon>
        <taxon>Tephritoidea</taxon>
        <taxon>Tephritidae</taxon>
        <taxon>Bactrocera</taxon>
        <taxon>Bactrocera</taxon>
    </lineage>
</organism>
<dbReference type="Proteomes" id="UP001652620">
    <property type="component" value="Chromosome 1"/>
</dbReference>
<dbReference type="CDD" id="cd08838">
    <property type="entry name" value="ArfGap_AGFG"/>
    <property type="match status" value="1"/>
</dbReference>
<dbReference type="AlphaFoldDB" id="A0A6I9UV86"/>
<keyword evidence="1" id="KW-0479">Metal-binding</keyword>
<dbReference type="GO" id="GO:0008270">
    <property type="term" value="F:zinc ion binding"/>
    <property type="evidence" value="ECO:0007669"/>
    <property type="project" value="UniProtKB-KW"/>
</dbReference>
<keyword evidence="3 5" id="KW-0863">Zinc-finger</keyword>
<evidence type="ECO:0000256" key="1">
    <source>
        <dbReference type="ARBA" id="ARBA00022723"/>
    </source>
</evidence>
<evidence type="ECO:0000256" key="4">
    <source>
        <dbReference type="ARBA" id="ARBA00022833"/>
    </source>
</evidence>
<evidence type="ECO:0000256" key="2">
    <source>
        <dbReference type="ARBA" id="ARBA00022737"/>
    </source>
</evidence>
<dbReference type="OrthoDB" id="6036at2759"/>
<feature type="region of interest" description="Disordered" evidence="6">
    <location>
        <begin position="425"/>
        <end position="460"/>
    </location>
</feature>
<evidence type="ECO:0000256" key="3">
    <source>
        <dbReference type="ARBA" id="ARBA00022771"/>
    </source>
</evidence>
<dbReference type="Gene3D" id="1.10.220.150">
    <property type="entry name" value="Arf GTPase activating protein"/>
    <property type="match status" value="1"/>
</dbReference>
<dbReference type="InterPro" id="IPR038508">
    <property type="entry name" value="ArfGAP_dom_sf"/>
</dbReference>
<reference evidence="8" key="1">
    <citation type="submission" date="2025-05" db="UniProtKB">
        <authorList>
            <consortium name="RefSeq"/>
        </authorList>
    </citation>
    <scope>NUCLEOTIDE SEQUENCE [LARGE SCALE GENOMIC DNA]</scope>
</reference>
<dbReference type="GO" id="GO:0016020">
    <property type="term" value="C:membrane"/>
    <property type="evidence" value="ECO:0007669"/>
    <property type="project" value="TreeGrafter"/>
</dbReference>
<dbReference type="InParanoid" id="A0A6I9UV86"/>
<evidence type="ECO:0000256" key="5">
    <source>
        <dbReference type="PROSITE-ProRule" id="PRU00288"/>
    </source>
</evidence>
<keyword evidence="9" id="KW-0418">Kinase</keyword>
<dbReference type="InterPro" id="IPR037278">
    <property type="entry name" value="ARFGAP/RecO"/>
</dbReference>
<reference evidence="9" key="2">
    <citation type="submission" date="2025-08" db="UniProtKB">
        <authorList>
            <consortium name="RefSeq"/>
        </authorList>
    </citation>
    <scope>IDENTIFICATION</scope>
    <source>
        <tissue evidence="9">Adult</tissue>
    </source>
</reference>
<dbReference type="Pfam" id="PF01412">
    <property type="entry name" value="ArfGap"/>
    <property type="match status" value="1"/>
</dbReference>
<dbReference type="RefSeq" id="XP_011199630.2">
    <property type="nucleotide sequence ID" value="XM_011201328.4"/>
</dbReference>
<feature type="compositionally biased region" description="Polar residues" evidence="6">
    <location>
        <begin position="375"/>
        <end position="394"/>
    </location>
</feature>
<protein>
    <submittedName>
        <fullName evidence="9">Dual specificity protein kinase splA isoform X1</fullName>
    </submittedName>
</protein>
<keyword evidence="8" id="KW-1185">Reference proteome</keyword>